<comment type="caution">
    <text evidence="1">The sequence shown here is derived from an EMBL/GenBank/DDBJ whole genome shotgun (WGS) entry which is preliminary data.</text>
</comment>
<dbReference type="GO" id="GO:0003746">
    <property type="term" value="F:translation elongation factor activity"/>
    <property type="evidence" value="ECO:0007669"/>
    <property type="project" value="InterPro"/>
</dbReference>
<dbReference type="GO" id="GO:0005739">
    <property type="term" value="C:mitochondrion"/>
    <property type="evidence" value="ECO:0007669"/>
    <property type="project" value="GOC"/>
</dbReference>
<accession>A0AAN8R313</accession>
<dbReference type="Proteomes" id="UP001356427">
    <property type="component" value="Unassembled WGS sequence"/>
</dbReference>
<proteinExistence type="predicted"/>
<evidence type="ECO:0000313" key="1">
    <source>
        <dbReference type="EMBL" id="KAK6321378.1"/>
    </source>
</evidence>
<name>A0AAN8R313_9TELE</name>
<sequence>MYGLLSAQSSWLSMAGMDVQTLSWRGGECARFCSSPTAERWLHEQTQKEGWSKASKLEGRRAKEGLISLFVGDKAAVMEVNCETDCCPLLAAEDLSKLNLGEGASLADRLALTIGPLGENMSVRVAVGVPAGWHIGSYIHSGVAGQSDMAMGRYGALMVFQGGQGQGAGHPGEEARVVCSGRGPHIPGQHGLPALWGHACCPNPSSLTPVGQWPST</sequence>
<dbReference type="EMBL" id="JAGTTL010000006">
    <property type="protein sequence ID" value="KAK6321378.1"/>
    <property type="molecule type" value="Genomic_DNA"/>
</dbReference>
<dbReference type="InterPro" id="IPR001816">
    <property type="entry name" value="Transl_elong_EFTs/EF1B"/>
</dbReference>
<dbReference type="PANTHER" id="PTHR11741:SF0">
    <property type="entry name" value="ELONGATION FACTOR TS, MITOCHONDRIAL"/>
    <property type="match status" value="1"/>
</dbReference>
<dbReference type="AlphaFoldDB" id="A0AAN8R313"/>
<keyword evidence="2" id="KW-1185">Reference proteome</keyword>
<evidence type="ECO:0000313" key="2">
    <source>
        <dbReference type="Proteomes" id="UP001356427"/>
    </source>
</evidence>
<reference evidence="1 2" key="1">
    <citation type="submission" date="2021-04" db="EMBL/GenBank/DDBJ databases">
        <authorList>
            <person name="De Guttry C."/>
            <person name="Zahm M."/>
            <person name="Klopp C."/>
            <person name="Cabau C."/>
            <person name="Louis A."/>
            <person name="Berthelot C."/>
            <person name="Parey E."/>
            <person name="Roest Crollius H."/>
            <person name="Montfort J."/>
            <person name="Robinson-Rechavi M."/>
            <person name="Bucao C."/>
            <person name="Bouchez O."/>
            <person name="Gislard M."/>
            <person name="Lluch J."/>
            <person name="Milhes M."/>
            <person name="Lampietro C."/>
            <person name="Lopez Roques C."/>
            <person name="Donnadieu C."/>
            <person name="Braasch I."/>
            <person name="Desvignes T."/>
            <person name="Postlethwait J."/>
            <person name="Bobe J."/>
            <person name="Wedekind C."/>
            <person name="Guiguen Y."/>
        </authorList>
    </citation>
    <scope>NUCLEOTIDE SEQUENCE [LARGE SCALE GENOMIC DNA]</scope>
    <source>
        <strain evidence="1">Cs_M1</strain>
        <tissue evidence="1">Blood</tissue>
    </source>
</reference>
<dbReference type="PANTHER" id="PTHR11741">
    <property type="entry name" value="ELONGATION FACTOR TS"/>
    <property type="match status" value="1"/>
</dbReference>
<protein>
    <submittedName>
        <fullName evidence="1">Uncharacterized protein</fullName>
    </submittedName>
</protein>
<gene>
    <name evidence="1" type="ORF">J4Q44_G00083540</name>
</gene>
<organism evidence="1 2">
    <name type="scientific">Coregonus suidteri</name>
    <dbReference type="NCBI Taxonomy" id="861788"/>
    <lineage>
        <taxon>Eukaryota</taxon>
        <taxon>Metazoa</taxon>
        <taxon>Chordata</taxon>
        <taxon>Craniata</taxon>
        <taxon>Vertebrata</taxon>
        <taxon>Euteleostomi</taxon>
        <taxon>Actinopterygii</taxon>
        <taxon>Neopterygii</taxon>
        <taxon>Teleostei</taxon>
        <taxon>Protacanthopterygii</taxon>
        <taxon>Salmoniformes</taxon>
        <taxon>Salmonidae</taxon>
        <taxon>Coregoninae</taxon>
        <taxon>Coregonus</taxon>
    </lineage>
</organism>
<dbReference type="GO" id="GO:0070125">
    <property type="term" value="P:mitochondrial translational elongation"/>
    <property type="evidence" value="ECO:0007669"/>
    <property type="project" value="TreeGrafter"/>
</dbReference>